<proteinExistence type="inferred from homology"/>
<evidence type="ECO:0000256" key="7">
    <source>
        <dbReference type="ARBA" id="ARBA00023054"/>
    </source>
</evidence>
<protein>
    <recommendedName>
        <fullName evidence="11">Dynein axonemal assembly factor 1 homolog</fullName>
    </recommendedName>
    <alternativeName>
        <fullName evidence="13">Defective transmitter-recycling protein</fullName>
    </alternativeName>
    <alternativeName>
        <fullName evidence="15">Dynein regulatory complex subunit 3</fullName>
    </alternativeName>
    <alternativeName>
        <fullName evidence="12">Leucine-rich repeat-containing protein 50 homolog</fullName>
    </alternativeName>
</protein>
<dbReference type="PROSITE" id="PS51450">
    <property type="entry name" value="LRR"/>
    <property type="match status" value="4"/>
</dbReference>
<evidence type="ECO:0000256" key="5">
    <source>
        <dbReference type="ARBA" id="ARBA00022737"/>
    </source>
</evidence>
<dbReference type="OrthoDB" id="27917at2759"/>
<evidence type="ECO:0000256" key="3">
    <source>
        <dbReference type="ARBA" id="ARBA00022490"/>
    </source>
</evidence>
<evidence type="ECO:0000256" key="6">
    <source>
        <dbReference type="ARBA" id="ARBA00022846"/>
    </source>
</evidence>
<evidence type="ECO:0000313" key="16">
    <source>
        <dbReference type="EMBL" id="TDG45940.1"/>
    </source>
</evidence>
<dbReference type="Pfam" id="PF14580">
    <property type="entry name" value="LRR_9"/>
    <property type="match status" value="1"/>
</dbReference>
<reference evidence="16 17" key="1">
    <citation type="journal article" date="2019" name="J. Hered.">
        <title>An Improved Genome Assembly for Drosophila navojoa, the Basal Species in the mojavensis Cluster.</title>
        <authorList>
            <person name="Vanderlinde T."/>
            <person name="Dupim E.G."/>
            <person name="Nazario-Yepiz N.O."/>
            <person name="Carvalho A.B."/>
        </authorList>
    </citation>
    <scope>NUCLEOTIDE SEQUENCE [LARGE SCALE GENOMIC DNA]</scope>
    <source>
        <strain evidence="16">Navoj_Jal97</strain>
        <tissue evidence="16">Whole organism</tissue>
    </source>
</reference>
<dbReference type="GO" id="GO:0005929">
    <property type="term" value="C:cilium"/>
    <property type="evidence" value="ECO:0007669"/>
    <property type="project" value="TreeGrafter"/>
</dbReference>
<dbReference type="InterPro" id="IPR001611">
    <property type="entry name" value="Leu-rich_rpt"/>
</dbReference>
<evidence type="ECO:0000256" key="10">
    <source>
        <dbReference type="ARBA" id="ARBA00023273"/>
    </source>
</evidence>
<accession>A0A484BD53</accession>
<comment type="subcellular location">
    <subcellularLocation>
        <location evidence="2">Cytoplasm</location>
        <location evidence="2">Cytoskeleton</location>
        <location evidence="2">Flagellum axoneme</location>
    </subcellularLocation>
</comment>
<dbReference type="SMART" id="SM00369">
    <property type="entry name" value="LRR_TYP"/>
    <property type="match status" value="3"/>
</dbReference>
<keyword evidence="3" id="KW-0963">Cytoplasm</keyword>
<dbReference type="PANTHER" id="PTHR45973:SF12">
    <property type="entry name" value="DYNEIN REGULATORY COMPLEX SUBUNIT 3"/>
    <property type="match status" value="1"/>
</dbReference>
<evidence type="ECO:0000256" key="4">
    <source>
        <dbReference type="ARBA" id="ARBA00022614"/>
    </source>
</evidence>
<gene>
    <name evidence="16" type="ORF">AWZ03_007660</name>
</gene>
<keyword evidence="5" id="KW-0677">Repeat</keyword>
<dbReference type="EMBL" id="LSRL02000068">
    <property type="protein sequence ID" value="TDG45940.1"/>
    <property type="molecule type" value="Genomic_DNA"/>
</dbReference>
<dbReference type="AlphaFoldDB" id="A0A484BD53"/>
<evidence type="ECO:0000256" key="1">
    <source>
        <dbReference type="ARBA" id="ARBA00003843"/>
    </source>
</evidence>
<dbReference type="PANTHER" id="PTHR45973">
    <property type="entry name" value="PROTEIN PHOSPHATASE 1 REGULATORY SUBUNIT SDS22-RELATED"/>
    <property type="match status" value="1"/>
</dbReference>
<keyword evidence="9" id="KW-0206">Cytoskeleton</keyword>
<keyword evidence="8" id="KW-0969">Cilium</keyword>
<evidence type="ECO:0000256" key="11">
    <source>
        <dbReference type="ARBA" id="ARBA00024433"/>
    </source>
</evidence>
<sequence length="621" mass="72611">MRLESRWNSLSAGNQAPAALNGSAFTNLLFATLARCQDNAVPMLERVKFPSYVLWPASEMDEETQSPTAERNKSFLEEVNFPEPGIINLDMIRSSYLEEGQHGETRRLHQLEPVILERIKTLRLEFKNILRIDHLWVLPNLTKLCLNCNKIEVIEHIGMLTALKELNLSFNYITKIENLETLVNLEVLSLFGNRITRIENLEALDKLVILSIGNNLINVLDGIDRLRFVNSLKVLNLEGNPIAKLPDFPLSQYVTAILPQLNYYEYVFIKDEARDAAQKRFYRELREIEAKQEKEIHDRETEARERAEAERLASSFVEHLDRQQLYETMWRADDDGRVLMLIGAPAQELAEDYEKDVYELTQKIYKLGLERFNERDADIKDFLSCLEEGRQEFQSLGQKHIEEFMQYRDKTFEEASVILRELETCEENGPEHVQLCEAMDTTNAQFDEALNELWQNLMAQELHLHEAIEESTLNFEHRFTRLMSSFVEESQLYFLQLRHVCEHFSESMTDAVSRFISDKLAQHDLDSVPQPLRICIDDRESLLNLVDAMKATHIARIEEREDRMADRSKEFITNYVEKLNKEEIERHRAKILEINSFMEMMRKAIANLPEEIHAELLLQQE</sequence>
<keyword evidence="10" id="KW-0966">Cell projection</keyword>
<evidence type="ECO:0000256" key="8">
    <source>
        <dbReference type="ARBA" id="ARBA00023069"/>
    </source>
</evidence>
<evidence type="ECO:0000256" key="15">
    <source>
        <dbReference type="ARBA" id="ARBA00040950"/>
    </source>
</evidence>
<comment type="function">
    <text evidence="1">Cilium-specific protein required for cilia structures.</text>
</comment>
<dbReference type="InterPro" id="IPR032675">
    <property type="entry name" value="LRR_dom_sf"/>
</dbReference>
<dbReference type="SUPFAM" id="SSF52075">
    <property type="entry name" value="Outer arm dynein light chain 1"/>
    <property type="match status" value="1"/>
</dbReference>
<evidence type="ECO:0000256" key="13">
    <source>
        <dbReference type="ARBA" id="ARBA00031862"/>
    </source>
</evidence>
<dbReference type="SMART" id="SM00365">
    <property type="entry name" value="LRR_SD22"/>
    <property type="match status" value="4"/>
</dbReference>
<dbReference type="Proteomes" id="UP000295192">
    <property type="component" value="Unassembled WGS sequence"/>
</dbReference>
<dbReference type="STRING" id="7232.A0A484BD53"/>
<dbReference type="InterPro" id="IPR050576">
    <property type="entry name" value="Cilia_flagella_integrity"/>
</dbReference>
<keyword evidence="17" id="KW-1185">Reference proteome</keyword>
<evidence type="ECO:0000256" key="9">
    <source>
        <dbReference type="ARBA" id="ARBA00023212"/>
    </source>
</evidence>
<keyword evidence="4" id="KW-0433">Leucine-rich repeat</keyword>
<keyword evidence="6" id="KW-0282">Flagellum</keyword>
<dbReference type="Gene3D" id="3.80.10.10">
    <property type="entry name" value="Ribonuclease Inhibitor"/>
    <property type="match status" value="1"/>
</dbReference>
<comment type="caution">
    <text evidence="16">The sequence shown here is derived from an EMBL/GenBank/DDBJ whole genome shotgun (WGS) entry which is preliminary data.</text>
</comment>
<comment type="similarity">
    <text evidence="14">Belongs to the DRC3 family.</text>
</comment>
<evidence type="ECO:0000256" key="14">
    <source>
        <dbReference type="ARBA" id="ARBA00038378"/>
    </source>
</evidence>
<dbReference type="InterPro" id="IPR003591">
    <property type="entry name" value="Leu-rich_rpt_typical-subtyp"/>
</dbReference>
<organism evidence="16 17">
    <name type="scientific">Drosophila navojoa</name>
    <name type="common">Fruit fly</name>
    <dbReference type="NCBI Taxonomy" id="7232"/>
    <lineage>
        <taxon>Eukaryota</taxon>
        <taxon>Metazoa</taxon>
        <taxon>Ecdysozoa</taxon>
        <taxon>Arthropoda</taxon>
        <taxon>Hexapoda</taxon>
        <taxon>Insecta</taxon>
        <taxon>Pterygota</taxon>
        <taxon>Neoptera</taxon>
        <taxon>Endopterygota</taxon>
        <taxon>Diptera</taxon>
        <taxon>Brachycera</taxon>
        <taxon>Muscomorpha</taxon>
        <taxon>Ephydroidea</taxon>
        <taxon>Drosophilidae</taxon>
        <taxon>Drosophila</taxon>
    </lineage>
</organism>
<evidence type="ECO:0000256" key="2">
    <source>
        <dbReference type="ARBA" id="ARBA00004611"/>
    </source>
</evidence>
<dbReference type="OMA" id="SFMEMMT"/>
<evidence type="ECO:0000313" key="17">
    <source>
        <dbReference type="Proteomes" id="UP000295192"/>
    </source>
</evidence>
<keyword evidence="7" id="KW-0175">Coiled coil</keyword>
<name>A0A484BD53_DRONA</name>
<evidence type="ECO:0000256" key="12">
    <source>
        <dbReference type="ARBA" id="ARBA00030843"/>
    </source>
</evidence>